<sequence>MEIHGTGAEVLSLTWRRVTLLPLPSRLSTAHFNAAWLPLSLSIATTTTPNPSLKHGFSQHHAFWSHSLLFPCLMVLHAKGIENMVKNCILRKNNKRDSQVSSKEAKLQCSCFPLLRRSQRGKKDNQNKNRDPISLLLLYLLNPAGSLLDIRPLLNVRLTTLEPYPDEPLHLRHAPLTAHHVSIKHLVSDGLRDPGGEVLVAAALLDEIRREASRHDLEHQNAEAPDIGFLSDAASLAVLGRFVGYHVVLCVLLVHHRDQPVVRQERGVVTVQEDVRGLEVPVWSRQARELVVEVNQATAHALHNFQPGRPVQTVSASRSLNGQANFGGIIGHEQLLLLPVVEPHDLENVGMGKPSEPPHVLVKLLLVHVVHVPEPLHDHHLSVVEGRLVSRPEHAAAQDLGRGLQ</sequence>
<evidence type="ECO:0000313" key="1">
    <source>
        <dbReference type="EMBL" id="GER41753.1"/>
    </source>
</evidence>
<comment type="caution">
    <text evidence="1">The sequence shown here is derived from an EMBL/GenBank/DDBJ whole genome shotgun (WGS) entry which is preliminary data.</text>
</comment>
<dbReference type="Proteomes" id="UP000325081">
    <property type="component" value="Unassembled WGS sequence"/>
</dbReference>
<proteinExistence type="predicted"/>
<keyword evidence="2" id="KW-1185">Reference proteome</keyword>
<name>A0A5A7Q942_STRAF</name>
<evidence type="ECO:0000313" key="2">
    <source>
        <dbReference type="Proteomes" id="UP000325081"/>
    </source>
</evidence>
<dbReference type="GO" id="GO:0016301">
    <property type="term" value="F:kinase activity"/>
    <property type="evidence" value="ECO:0007669"/>
    <property type="project" value="UniProtKB-KW"/>
</dbReference>
<keyword evidence="1" id="KW-0808">Transferase</keyword>
<protein>
    <submittedName>
        <fullName evidence="1">Protein kinase family protein</fullName>
    </submittedName>
</protein>
<dbReference type="EMBL" id="BKCP01006183">
    <property type="protein sequence ID" value="GER41753.1"/>
    <property type="molecule type" value="Genomic_DNA"/>
</dbReference>
<organism evidence="1 2">
    <name type="scientific">Striga asiatica</name>
    <name type="common">Asiatic witchweed</name>
    <name type="synonym">Buchnera asiatica</name>
    <dbReference type="NCBI Taxonomy" id="4170"/>
    <lineage>
        <taxon>Eukaryota</taxon>
        <taxon>Viridiplantae</taxon>
        <taxon>Streptophyta</taxon>
        <taxon>Embryophyta</taxon>
        <taxon>Tracheophyta</taxon>
        <taxon>Spermatophyta</taxon>
        <taxon>Magnoliopsida</taxon>
        <taxon>eudicotyledons</taxon>
        <taxon>Gunneridae</taxon>
        <taxon>Pentapetalae</taxon>
        <taxon>asterids</taxon>
        <taxon>lamiids</taxon>
        <taxon>Lamiales</taxon>
        <taxon>Orobanchaceae</taxon>
        <taxon>Buchnereae</taxon>
        <taxon>Striga</taxon>
    </lineage>
</organism>
<accession>A0A5A7Q942</accession>
<gene>
    <name evidence="1" type="ORF">STAS_18484</name>
</gene>
<keyword evidence="1" id="KW-0418">Kinase</keyword>
<reference evidence="2" key="1">
    <citation type="journal article" date="2019" name="Curr. Biol.">
        <title>Genome Sequence of Striga asiatica Provides Insight into the Evolution of Plant Parasitism.</title>
        <authorList>
            <person name="Yoshida S."/>
            <person name="Kim S."/>
            <person name="Wafula E.K."/>
            <person name="Tanskanen J."/>
            <person name="Kim Y.M."/>
            <person name="Honaas L."/>
            <person name="Yang Z."/>
            <person name="Spallek T."/>
            <person name="Conn C.E."/>
            <person name="Ichihashi Y."/>
            <person name="Cheong K."/>
            <person name="Cui S."/>
            <person name="Der J.P."/>
            <person name="Gundlach H."/>
            <person name="Jiao Y."/>
            <person name="Hori C."/>
            <person name="Ishida J.K."/>
            <person name="Kasahara H."/>
            <person name="Kiba T."/>
            <person name="Kim M.S."/>
            <person name="Koo N."/>
            <person name="Laohavisit A."/>
            <person name="Lee Y.H."/>
            <person name="Lumba S."/>
            <person name="McCourt P."/>
            <person name="Mortimer J.C."/>
            <person name="Mutuku J.M."/>
            <person name="Nomura T."/>
            <person name="Sasaki-Sekimoto Y."/>
            <person name="Seto Y."/>
            <person name="Wang Y."/>
            <person name="Wakatake T."/>
            <person name="Sakakibara H."/>
            <person name="Demura T."/>
            <person name="Yamaguchi S."/>
            <person name="Yoneyama K."/>
            <person name="Manabe R.I."/>
            <person name="Nelson D.C."/>
            <person name="Schulman A.H."/>
            <person name="Timko M.P."/>
            <person name="dePamphilis C.W."/>
            <person name="Choi D."/>
            <person name="Shirasu K."/>
        </authorList>
    </citation>
    <scope>NUCLEOTIDE SEQUENCE [LARGE SCALE GENOMIC DNA]</scope>
    <source>
        <strain evidence="2">cv. UVA1</strain>
    </source>
</reference>
<dbReference type="AlphaFoldDB" id="A0A5A7Q942"/>